<comment type="caution">
    <text evidence="2">The sequence shown here is derived from an EMBL/GenBank/DDBJ whole genome shotgun (WGS) entry which is preliminary data.</text>
</comment>
<gene>
    <name evidence="2" type="ORF">MSPICULIGERA_LOCUS23190</name>
</gene>
<proteinExistence type="predicted"/>
<dbReference type="EMBL" id="CATQJA010002702">
    <property type="protein sequence ID" value="CAJ0585159.1"/>
    <property type="molecule type" value="Genomic_DNA"/>
</dbReference>
<dbReference type="Proteomes" id="UP001177023">
    <property type="component" value="Unassembled WGS sequence"/>
</dbReference>
<feature type="region of interest" description="Disordered" evidence="1">
    <location>
        <begin position="40"/>
        <end position="75"/>
    </location>
</feature>
<dbReference type="AlphaFoldDB" id="A0AA36DF54"/>
<reference evidence="2" key="1">
    <citation type="submission" date="2023-06" db="EMBL/GenBank/DDBJ databases">
        <authorList>
            <person name="Delattre M."/>
        </authorList>
    </citation>
    <scope>NUCLEOTIDE SEQUENCE</scope>
    <source>
        <strain evidence="2">AF72</strain>
    </source>
</reference>
<protein>
    <submittedName>
        <fullName evidence="2">Uncharacterized protein</fullName>
    </submittedName>
</protein>
<evidence type="ECO:0000313" key="3">
    <source>
        <dbReference type="Proteomes" id="UP001177023"/>
    </source>
</evidence>
<evidence type="ECO:0000313" key="2">
    <source>
        <dbReference type="EMBL" id="CAJ0585159.1"/>
    </source>
</evidence>
<feature type="non-terminal residue" evidence="2">
    <location>
        <position position="90"/>
    </location>
</feature>
<sequence length="90" mass="9771">MGDVGPLRPWILDLPDDSPYSLLSPHCILDYPDTLNGALQGAAAKTHPSRAITAPHESGDAGDTSEGSPRELERHCLKTTDNNLLRPWNI</sequence>
<organism evidence="2 3">
    <name type="scientific">Mesorhabditis spiculigera</name>
    <dbReference type="NCBI Taxonomy" id="96644"/>
    <lineage>
        <taxon>Eukaryota</taxon>
        <taxon>Metazoa</taxon>
        <taxon>Ecdysozoa</taxon>
        <taxon>Nematoda</taxon>
        <taxon>Chromadorea</taxon>
        <taxon>Rhabditida</taxon>
        <taxon>Rhabditina</taxon>
        <taxon>Rhabditomorpha</taxon>
        <taxon>Rhabditoidea</taxon>
        <taxon>Rhabditidae</taxon>
        <taxon>Mesorhabditinae</taxon>
        <taxon>Mesorhabditis</taxon>
    </lineage>
</organism>
<accession>A0AA36DF54</accession>
<name>A0AA36DF54_9BILA</name>
<evidence type="ECO:0000256" key="1">
    <source>
        <dbReference type="SAM" id="MobiDB-lite"/>
    </source>
</evidence>
<keyword evidence="3" id="KW-1185">Reference proteome</keyword>